<evidence type="ECO:0008006" key="3">
    <source>
        <dbReference type="Google" id="ProtNLM"/>
    </source>
</evidence>
<comment type="caution">
    <text evidence="1">The sequence shown here is derived from an EMBL/GenBank/DDBJ whole genome shotgun (WGS) entry which is preliminary data.</text>
</comment>
<accession>A0AAW1CMD9</accession>
<reference evidence="1 2" key="1">
    <citation type="submission" date="2022-12" db="EMBL/GenBank/DDBJ databases">
        <title>Chromosome-level genome assembly of true bugs.</title>
        <authorList>
            <person name="Ma L."/>
            <person name="Li H."/>
        </authorList>
    </citation>
    <scope>NUCLEOTIDE SEQUENCE [LARGE SCALE GENOMIC DNA]</scope>
    <source>
        <strain evidence="1">Lab_2022b</strain>
    </source>
</reference>
<sequence>MWFTIARTKVTDLNNFQKNLDLKIQIRGDLLVIGDKKFIWLDDEGLKGTLEADETWLKSVLQEEEWNRIFTEASSTIHPSLQQNDP</sequence>
<dbReference type="Proteomes" id="UP001461498">
    <property type="component" value="Unassembled WGS sequence"/>
</dbReference>
<proteinExistence type="predicted"/>
<name>A0AAW1CMD9_9HEMI</name>
<protein>
    <recommendedName>
        <fullName evidence="3">MHC class I antigen</fullName>
    </recommendedName>
</protein>
<organism evidence="1 2">
    <name type="scientific">Rhynocoris fuscipes</name>
    <dbReference type="NCBI Taxonomy" id="488301"/>
    <lineage>
        <taxon>Eukaryota</taxon>
        <taxon>Metazoa</taxon>
        <taxon>Ecdysozoa</taxon>
        <taxon>Arthropoda</taxon>
        <taxon>Hexapoda</taxon>
        <taxon>Insecta</taxon>
        <taxon>Pterygota</taxon>
        <taxon>Neoptera</taxon>
        <taxon>Paraneoptera</taxon>
        <taxon>Hemiptera</taxon>
        <taxon>Heteroptera</taxon>
        <taxon>Panheteroptera</taxon>
        <taxon>Cimicomorpha</taxon>
        <taxon>Reduviidae</taxon>
        <taxon>Harpactorinae</taxon>
        <taxon>Harpactorini</taxon>
        <taxon>Rhynocoris</taxon>
    </lineage>
</organism>
<evidence type="ECO:0000313" key="1">
    <source>
        <dbReference type="EMBL" id="KAK9499592.1"/>
    </source>
</evidence>
<evidence type="ECO:0000313" key="2">
    <source>
        <dbReference type="Proteomes" id="UP001461498"/>
    </source>
</evidence>
<dbReference type="EMBL" id="JAPXFL010000011">
    <property type="protein sequence ID" value="KAK9499592.1"/>
    <property type="molecule type" value="Genomic_DNA"/>
</dbReference>
<gene>
    <name evidence="1" type="ORF">O3M35_002608</name>
</gene>
<dbReference type="AlphaFoldDB" id="A0AAW1CMD9"/>
<keyword evidence="2" id="KW-1185">Reference proteome</keyword>